<dbReference type="GO" id="GO:0003700">
    <property type="term" value="F:DNA-binding transcription factor activity"/>
    <property type="evidence" value="ECO:0007669"/>
    <property type="project" value="InterPro"/>
</dbReference>
<dbReference type="InterPro" id="IPR005119">
    <property type="entry name" value="LysR_subst-bd"/>
</dbReference>
<feature type="domain" description="HTH lysR-type" evidence="5">
    <location>
        <begin position="8"/>
        <end position="65"/>
    </location>
</feature>
<name>A0A090EAJ6_MESPL</name>
<dbReference type="Pfam" id="PF03466">
    <property type="entry name" value="LysR_substrate"/>
    <property type="match status" value="1"/>
</dbReference>
<dbReference type="EMBL" id="CCMZ01000036">
    <property type="protein sequence ID" value="CDX24698.1"/>
    <property type="molecule type" value="Genomic_DNA"/>
</dbReference>
<dbReference type="PROSITE" id="PS50931">
    <property type="entry name" value="HTH_LYSR"/>
    <property type="match status" value="1"/>
</dbReference>
<dbReference type="InterPro" id="IPR000847">
    <property type="entry name" value="LysR_HTH_N"/>
</dbReference>
<dbReference type="SUPFAM" id="SSF53850">
    <property type="entry name" value="Periplasmic binding protein-like II"/>
    <property type="match status" value="1"/>
</dbReference>
<dbReference type="PRINTS" id="PR00039">
    <property type="entry name" value="HTHLYSR"/>
</dbReference>
<evidence type="ECO:0000256" key="4">
    <source>
        <dbReference type="ARBA" id="ARBA00023163"/>
    </source>
</evidence>
<evidence type="ECO:0000259" key="5">
    <source>
        <dbReference type="PROSITE" id="PS50931"/>
    </source>
</evidence>
<keyword evidence="4" id="KW-0804">Transcription</keyword>
<keyword evidence="2" id="KW-0805">Transcription regulation</keyword>
<sequence length="309" mass="33626">MLSRRDEISVRRVRSLLTVLELNSFTQAADVLGLTQPAISQHVTQLERQLGFALLVRDREGLRLSPAGSSLLPGLRRLVAGNEAIVDQLASLSLGTEQILRVASVASFAAMFIGPAFLALRPRFPSHVLDIVEIDSEVTFQLVRSNEIDFGISSVFVPSPGLLFEPLCQDGACVVLSTLHPLAARSELGDEDVLAEPFIRFPSGTTSGNWLAMMSERSGLQPKTVVEVRQLMTGCQLAQQNIGLTIVPEIAARSCPLPGLAVIPLRDGLPPRKLGVVTSEFHQASQFENAVLSQLREMTWQSQDVQALR</sequence>
<dbReference type="CDD" id="cd05466">
    <property type="entry name" value="PBP2_LTTR_substrate"/>
    <property type="match status" value="1"/>
</dbReference>
<dbReference type="GO" id="GO:0003677">
    <property type="term" value="F:DNA binding"/>
    <property type="evidence" value="ECO:0007669"/>
    <property type="project" value="UniProtKB-KW"/>
</dbReference>
<dbReference type="STRING" id="69974.MPLDJ20_140421"/>
<comment type="similarity">
    <text evidence="1">Belongs to the LysR transcriptional regulatory family.</text>
</comment>
<dbReference type="PANTHER" id="PTHR30419">
    <property type="entry name" value="HTH-TYPE TRANSCRIPTIONAL REGULATOR YBHD"/>
    <property type="match status" value="1"/>
</dbReference>
<evidence type="ECO:0000313" key="7">
    <source>
        <dbReference type="Proteomes" id="UP000045285"/>
    </source>
</evidence>
<protein>
    <submittedName>
        <fullName evidence="6">Putative DNA-binding transcriptional dual regulator</fullName>
    </submittedName>
</protein>
<dbReference type="InterPro" id="IPR036390">
    <property type="entry name" value="WH_DNA-bd_sf"/>
</dbReference>
<dbReference type="AlphaFoldDB" id="A0A090EAJ6"/>
<evidence type="ECO:0000256" key="3">
    <source>
        <dbReference type="ARBA" id="ARBA00023125"/>
    </source>
</evidence>
<dbReference type="GO" id="GO:0005829">
    <property type="term" value="C:cytosol"/>
    <property type="evidence" value="ECO:0007669"/>
    <property type="project" value="TreeGrafter"/>
</dbReference>
<keyword evidence="3 6" id="KW-0238">DNA-binding</keyword>
<evidence type="ECO:0000313" key="6">
    <source>
        <dbReference type="EMBL" id="CDX24698.1"/>
    </source>
</evidence>
<keyword evidence="7" id="KW-1185">Reference proteome</keyword>
<dbReference type="Gene3D" id="1.10.10.10">
    <property type="entry name" value="Winged helix-like DNA-binding domain superfamily/Winged helix DNA-binding domain"/>
    <property type="match status" value="1"/>
</dbReference>
<dbReference type="SUPFAM" id="SSF46785">
    <property type="entry name" value="Winged helix' DNA-binding domain"/>
    <property type="match status" value="1"/>
</dbReference>
<organism evidence="6 7">
    <name type="scientific">Mesorhizobium plurifarium</name>
    <dbReference type="NCBI Taxonomy" id="69974"/>
    <lineage>
        <taxon>Bacteria</taxon>
        <taxon>Pseudomonadati</taxon>
        <taxon>Pseudomonadota</taxon>
        <taxon>Alphaproteobacteria</taxon>
        <taxon>Hyphomicrobiales</taxon>
        <taxon>Phyllobacteriaceae</taxon>
        <taxon>Mesorhizobium</taxon>
    </lineage>
</organism>
<evidence type="ECO:0000256" key="1">
    <source>
        <dbReference type="ARBA" id="ARBA00009437"/>
    </source>
</evidence>
<dbReference type="Proteomes" id="UP000045285">
    <property type="component" value="Unassembled WGS sequence"/>
</dbReference>
<evidence type="ECO:0000256" key="2">
    <source>
        <dbReference type="ARBA" id="ARBA00023015"/>
    </source>
</evidence>
<proteinExistence type="inferred from homology"/>
<accession>A0A090EAJ6</accession>
<dbReference type="InterPro" id="IPR036388">
    <property type="entry name" value="WH-like_DNA-bd_sf"/>
</dbReference>
<dbReference type="Pfam" id="PF00126">
    <property type="entry name" value="HTH_1"/>
    <property type="match status" value="1"/>
</dbReference>
<dbReference type="Gene3D" id="3.40.190.290">
    <property type="match status" value="1"/>
</dbReference>
<gene>
    <name evidence="6" type="ORF">MPL3356_410023</name>
</gene>
<dbReference type="InterPro" id="IPR050950">
    <property type="entry name" value="HTH-type_LysR_regulators"/>
</dbReference>
<reference evidence="7" key="1">
    <citation type="submission" date="2014-08" db="EMBL/GenBank/DDBJ databases">
        <authorList>
            <person name="Moulin L."/>
        </authorList>
    </citation>
    <scope>NUCLEOTIDE SEQUENCE [LARGE SCALE GENOMIC DNA]</scope>
</reference>